<accession>A0A9P4MM21</accession>
<proteinExistence type="predicted"/>
<dbReference type="AlphaFoldDB" id="A0A9P4MM21"/>
<dbReference type="PANTHER" id="PTHR28307:SF1">
    <property type="entry name" value="PAL1 CELL MORPHOLOGY PROTEIN"/>
    <property type="match status" value="1"/>
</dbReference>
<name>A0A9P4MM21_9PEZI</name>
<feature type="compositionally biased region" description="Polar residues" evidence="1">
    <location>
        <begin position="37"/>
        <end position="53"/>
    </location>
</feature>
<feature type="compositionally biased region" description="Basic residues" evidence="1">
    <location>
        <begin position="145"/>
        <end position="156"/>
    </location>
</feature>
<feature type="compositionally biased region" description="Basic residues" evidence="1">
    <location>
        <begin position="332"/>
        <end position="344"/>
    </location>
</feature>
<dbReference type="Proteomes" id="UP000799439">
    <property type="component" value="Unassembled WGS sequence"/>
</dbReference>
<feature type="compositionally biased region" description="Basic and acidic residues" evidence="1">
    <location>
        <begin position="161"/>
        <end position="178"/>
    </location>
</feature>
<dbReference type="InterPro" id="IPR013226">
    <property type="entry name" value="Pal1"/>
</dbReference>
<gene>
    <name evidence="2" type="ORF">K461DRAFT_275929</name>
</gene>
<dbReference type="EMBL" id="ML996083">
    <property type="protein sequence ID" value="KAF2154769.1"/>
    <property type="molecule type" value="Genomic_DNA"/>
</dbReference>
<reference evidence="2" key="1">
    <citation type="journal article" date="2020" name="Stud. Mycol.">
        <title>101 Dothideomycetes genomes: a test case for predicting lifestyles and emergence of pathogens.</title>
        <authorList>
            <person name="Haridas S."/>
            <person name="Albert R."/>
            <person name="Binder M."/>
            <person name="Bloem J."/>
            <person name="Labutti K."/>
            <person name="Salamov A."/>
            <person name="Andreopoulos B."/>
            <person name="Baker S."/>
            <person name="Barry K."/>
            <person name="Bills G."/>
            <person name="Bluhm B."/>
            <person name="Cannon C."/>
            <person name="Castanera R."/>
            <person name="Culley D."/>
            <person name="Daum C."/>
            <person name="Ezra D."/>
            <person name="Gonzalez J."/>
            <person name="Henrissat B."/>
            <person name="Kuo A."/>
            <person name="Liang C."/>
            <person name="Lipzen A."/>
            <person name="Lutzoni F."/>
            <person name="Magnuson J."/>
            <person name="Mondo S."/>
            <person name="Nolan M."/>
            <person name="Ohm R."/>
            <person name="Pangilinan J."/>
            <person name="Park H.-J."/>
            <person name="Ramirez L."/>
            <person name="Alfaro M."/>
            <person name="Sun H."/>
            <person name="Tritt A."/>
            <person name="Yoshinaga Y."/>
            <person name="Zwiers L.-H."/>
            <person name="Turgeon B."/>
            <person name="Goodwin S."/>
            <person name="Spatafora J."/>
            <person name="Crous P."/>
            <person name="Grigoriev I."/>
        </authorList>
    </citation>
    <scope>NUCLEOTIDE SEQUENCE</scope>
    <source>
        <strain evidence="2">CBS 260.36</strain>
    </source>
</reference>
<evidence type="ECO:0008006" key="4">
    <source>
        <dbReference type="Google" id="ProtNLM"/>
    </source>
</evidence>
<feature type="region of interest" description="Disordered" evidence="1">
    <location>
        <begin position="18"/>
        <end position="179"/>
    </location>
</feature>
<feature type="region of interest" description="Disordered" evidence="1">
    <location>
        <begin position="293"/>
        <end position="344"/>
    </location>
</feature>
<dbReference type="PANTHER" id="PTHR28307">
    <property type="entry name" value="PROTEIN PAL1"/>
    <property type="match status" value="1"/>
</dbReference>
<keyword evidence="3" id="KW-1185">Reference proteome</keyword>
<dbReference type="Pfam" id="PF08316">
    <property type="entry name" value="Pal1"/>
    <property type="match status" value="1"/>
</dbReference>
<evidence type="ECO:0000256" key="1">
    <source>
        <dbReference type="SAM" id="MobiDB-lite"/>
    </source>
</evidence>
<sequence length="344" mass="37835">MAAYSSKQAAAYLIDPLTAPAPSEETGPGTHFVPPASESSVPRNFTGSSTETNPYRRHQHTGSSGSQYSSHGRHSRHASTSSQPEKFPNYRAEAFGGLNEASPPSYDVAAGGSSGRRRTSSLKERFPGDDSHKPLDIIRRDSKKASRSPHLNKRHMVGTDTIDRLDPSTKIPYHHEGPYDAASLARNSVRKNAPIDALKDSNAEALRATPPENIKDSLEHRVPLSGTAVVPPGMEDRFGRTFNYQEGANQMFEGHPEGGRYKQWEGVKYHPDDIKGKGEPSYSRDIAMREKEKRLSGHTFENDGGIEMSNTHSDRHSGGRVRSGSLTDGLKKRIGSLKKKHRDE</sequence>
<feature type="compositionally biased region" description="Polar residues" evidence="1">
    <location>
        <begin position="61"/>
        <end position="70"/>
    </location>
</feature>
<comment type="caution">
    <text evidence="2">The sequence shown here is derived from an EMBL/GenBank/DDBJ whole genome shotgun (WGS) entry which is preliminary data.</text>
</comment>
<dbReference type="OrthoDB" id="5389892at2759"/>
<evidence type="ECO:0000313" key="2">
    <source>
        <dbReference type="EMBL" id="KAF2154769.1"/>
    </source>
</evidence>
<organism evidence="2 3">
    <name type="scientific">Myriangium duriaei CBS 260.36</name>
    <dbReference type="NCBI Taxonomy" id="1168546"/>
    <lineage>
        <taxon>Eukaryota</taxon>
        <taxon>Fungi</taxon>
        <taxon>Dikarya</taxon>
        <taxon>Ascomycota</taxon>
        <taxon>Pezizomycotina</taxon>
        <taxon>Dothideomycetes</taxon>
        <taxon>Dothideomycetidae</taxon>
        <taxon>Myriangiales</taxon>
        <taxon>Myriangiaceae</taxon>
        <taxon>Myriangium</taxon>
    </lineage>
</organism>
<evidence type="ECO:0000313" key="3">
    <source>
        <dbReference type="Proteomes" id="UP000799439"/>
    </source>
</evidence>
<dbReference type="GO" id="GO:0005737">
    <property type="term" value="C:cytoplasm"/>
    <property type="evidence" value="ECO:0007669"/>
    <property type="project" value="TreeGrafter"/>
</dbReference>
<feature type="compositionally biased region" description="Basic and acidic residues" evidence="1">
    <location>
        <begin position="121"/>
        <end position="144"/>
    </location>
</feature>
<protein>
    <recommendedName>
        <fullName evidence="4">Pal1 cell morphology protein</fullName>
    </recommendedName>
</protein>